<dbReference type="SUPFAM" id="SSF81324">
    <property type="entry name" value="Voltage-gated potassium channels"/>
    <property type="match status" value="1"/>
</dbReference>
<dbReference type="PANTHER" id="PTHR43833:SF9">
    <property type="entry name" value="POTASSIUM CHANNEL PROTEIN YUGO-RELATED"/>
    <property type="match status" value="1"/>
</dbReference>
<dbReference type="GO" id="GO:0034220">
    <property type="term" value="P:monoatomic ion transmembrane transport"/>
    <property type="evidence" value="ECO:0007669"/>
    <property type="project" value="UniProtKB-KW"/>
</dbReference>
<name>A0ABQ1R6E8_9ALTE</name>
<keyword evidence="1" id="KW-0472">Membrane</keyword>
<dbReference type="EMBL" id="BMGJ01000003">
    <property type="protein sequence ID" value="GGD58811.1"/>
    <property type="molecule type" value="Genomic_DNA"/>
</dbReference>
<feature type="domain" description="Potassium channel" evidence="2">
    <location>
        <begin position="21"/>
        <end position="101"/>
    </location>
</feature>
<evidence type="ECO:0000259" key="2">
    <source>
        <dbReference type="Pfam" id="PF07885"/>
    </source>
</evidence>
<accession>A0ABQ1R6E8</accession>
<keyword evidence="4" id="KW-1185">Reference proteome</keyword>
<dbReference type="Gene3D" id="1.10.287.70">
    <property type="match status" value="1"/>
</dbReference>
<protein>
    <submittedName>
        <fullName evidence="3">Potassium channel protein</fullName>
    </submittedName>
</protein>
<keyword evidence="3" id="KW-0407">Ion channel</keyword>
<feature type="transmembrane region" description="Helical" evidence="1">
    <location>
        <begin position="76"/>
        <end position="101"/>
    </location>
</feature>
<gene>
    <name evidence="3" type="ORF">GCM10011357_12590</name>
</gene>
<keyword evidence="3" id="KW-0813">Transport</keyword>
<sequence length="348" mass="39044">MIFFKLRKLLSRYLQDMRWYVIVSAFFVYALLSWLLLVWAGETALYQWPDYLYWLVVTSSTVGYGDLSPTTEAGKYAVSLVIIPVGLSLFALILGRAAAWVSSQWFKGAKGMKDLHLDNHILVIGWNGQRTIQLLNLLLREKEHAPNTPDIALCVRADVENPMPDKVEFVRVESFNQDLDMDRACIGDASVIIIDNDFDDMTMTAALYASKRNPGSHIIAYFKDESLVGLLRQHCPNVECTPSVAVEMLAKSAFDPGSSALHHDLLSVQEGQAQYSVAIPELSKPLTVGQLFSGLKKHYDATLIALSDESKKIMLNPTANQQIKAGSKIYYIAENRITRVDWEAMYAE</sequence>
<dbReference type="Proteomes" id="UP000614272">
    <property type="component" value="Unassembled WGS sequence"/>
</dbReference>
<evidence type="ECO:0000313" key="4">
    <source>
        <dbReference type="Proteomes" id="UP000614272"/>
    </source>
</evidence>
<feature type="transmembrane region" description="Helical" evidence="1">
    <location>
        <begin position="20"/>
        <end position="40"/>
    </location>
</feature>
<evidence type="ECO:0000256" key="1">
    <source>
        <dbReference type="SAM" id="Phobius"/>
    </source>
</evidence>
<dbReference type="PANTHER" id="PTHR43833">
    <property type="entry name" value="POTASSIUM CHANNEL PROTEIN 2-RELATED-RELATED"/>
    <property type="match status" value="1"/>
</dbReference>
<dbReference type="InterPro" id="IPR013099">
    <property type="entry name" value="K_chnl_dom"/>
</dbReference>
<evidence type="ECO:0000313" key="3">
    <source>
        <dbReference type="EMBL" id="GGD58811.1"/>
    </source>
</evidence>
<dbReference type="InterPro" id="IPR036291">
    <property type="entry name" value="NAD(P)-bd_dom_sf"/>
</dbReference>
<dbReference type="InterPro" id="IPR050721">
    <property type="entry name" value="Trk_Ktr_HKT_K-transport"/>
</dbReference>
<organism evidence="3 4">
    <name type="scientific">Lacimicrobium alkaliphilum</name>
    <dbReference type="NCBI Taxonomy" id="1526571"/>
    <lineage>
        <taxon>Bacteria</taxon>
        <taxon>Pseudomonadati</taxon>
        <taxon>Pseudomonadota</taxon>
        <taxon>Gammaproteobacteria</taxon>
        <taxon>Alteromonadales</taxon>
        <taxon>Alteromonadaceae</taxon>
        <taxon>Lacimicrobium</taxon>
    </lineage>
</organism>
<comment type="caution">
    <text evidence="3">The sequence shown here is derived from an EMBL/GenBank/DDBJ whole genome shotgun (WGS) entry which is preliminary data.</text>
</comment>
<dbReference type="Gene3D" id="3.40.50.720">
    <property type="entry name" value="NAD(P)-binding Rossmann-like Domain"/>
    <property type="match status" value="1"/>
</dbReference>
<dbReference type="SUPFAM" id="SSF51735">
    <property type="entry name" value="NAD(P)-binding Rossmann-fold domains"/>
    <property type="match status" value="1"/>
</dbReference>
<dbReference type="Pfam" id="PF07885">
    <property type="entry name" value="Ion_trans_2"/>
    <property type="match status" value="1"/>
</dbReference>
<keyword evidence="1" id="KW-1133">Transmembrane helix</keyword>
<proteinExistence type="predicted"/>
<keyword evidence="1" id="KW-0812">Transmembrane</keyword>
<keyword evidence="3" id="KW-0406">Ion transport</keyword>
<reference evidence="4" key="1">
    <citation type="journal article" date="2019" name="Int. J. Syst. Evol. Microbiol.">
        <title>The Global Catalogue of Microorganisms (GCM) 10K type strain sequencing project: providing services to taxonomists for standard genome sequencing and annotation.</title>
        <authorList>
            <consortium name="The Broad Institute Genomics Platform"/>
            <consortium name="The Broad Institute Genome Sequencing Center for Infectious Disease"/>
            <person name="Wu L."/>
            <person name="Ma J."/>
        </authorList>
    </citation>
    <scope>NUCLEOTIDE SEQUENCE [LARGE SCALE GENOMIC DNA]</scope>
    <source>
        <strain evidence="4">CGMCC 1.12923</strain>
    </source>
</reference>